<dbReference type="SUPFAM" id="SSF74924">
    <property type="entry name" value="Cap-Gly domain"/>
    <property type="match status" value="1"/>
</dbReference>
<organism evidence="2 3">
    <name type="scientific">Saccoglossus kowalevskii</name>
    <name type="common">Acorn worm</name>
    <dbReference type="NCBI Taxonomy" id="10224"/>
    <lineage>
        <taxon>Eukaryota</taxon>
        <taxon>Metazoa</taxon>
        <taxon>Hemichordata</taxon>
        <taxon>Enteropneusta</taxon>
        <taxon>Harrimaniidae</taxon>
        <taxon>Saccoglossus</taxon>
    </lineage>
</organism>
<dbReference type="InterPro" id="IPR036859">
    <property type="entry name" value="CAP-Gly_dom_sf"/>
</dbReference>
<protein>
    <submittedName>
        <fullName evidence="3">Centrosome-associated protein 350-like</fullName>
    </submittedName>
</protein>
<feature type="domain" description="CAP-Gly" evidence="1">
    <location>
        <begin position="99"/>
        <end position="141"/>
    </location>
</feature>
<dbReference type="Pfam" id="PF01302">
    <property type="entry name" value="CAP_GLY"/>
    <property type="match status" value="1"/>
</dbReference>
<gene>
    <name evidence="3" type="primary">LOC100371425</name>
</gene>
<reference evidence="3" key="1">
    <citation type="submission" date="2025-08" db="UniProtKB">
        <authorList>
            <consortium name="RefSeq"/>
        </authorList>
    </citation>
    <scope>IDENTIFICATION</scope>
    <source>
        <tissue evidence="3">Testes</tissue>
    </source>
</reference>
<dbReference type="InterPro" id="IPR000938">
    <property type="entry name" value="CAP-Gly_domain"/>
</dbReference>
<accession>A0ABM0GU69</accession>
<dbReference type="Gene3D" id="2.30.30.190">
    <property type="entry name" value="CAP Gly-rich-like domain"/>
    <property type="match status" value="1"/>
</dbReference>
<sequence>MSTLSLETRVVQQPVGFRTVTPRPLVTQHNKHLLGTRKELTLSTEFGETYSVIGTEHSSVNSPGPPFVPNSPSDVSVGSLVKFSRPGGRISNGLVKFKGYLPGRSGIFLGVEMQHENGKHDGVFNEERYFKCRANKGIFISYQKVILVRGN</sequence>
<evidence type="ECO:0000313" key="2">
    <source>
        <dbReference type="Proteomes" id="UP000694865"/>
    </source>
</evidence>
<evidence type="ECO:0000259" key="1">
    <source>
        <dbReference type="PROSITE" id="PS50245"/>
    </source>
</evidence>
<dbReference type="GeneID" id="100371425"/>
<dbReference type="Proteomes" id="UP000694865">
    <property type="component" value="Unplaced"/>
</dbReference>
<keyword evidence="2" id="KW-1185">Reference proteome</keyword>
<name>A0ABM0GU69_SACKO</name>
<dbReference type="SMART" id="SM01052">
    <property type="entry name" value="CAP_GLY"/>
    <property type="match status" value="1"/>
</dbReference>
<evidence type="ECO:0000313" key="3">
    <source>
        <dbReference type="RefSeq" id="XP_002737440.2"/>
    </source>
</evidence>
<proteinExistence type="predicted"/>
<dbReference type="RefSeq" id="XP_002737440.2">
    <property type="nucleotide sequence ID" value="XM_002737394.2"/>
</dbReference>
<dbReference type="PROSITE" id="PS50245">
    <property type="entry name" value="CAP_GLY_2"/>
    <property type="match status" value="1"/>
</dbReference>